<dbReference type="Proteomes" id="UP000076512">
    <property type="component" value="Unassembled WGS sequence"/>
</dbReference>
<feature type="compositionally biased region" description="Basic and acidic residues" evidence="1">
    <location>
        <begin position="35"/>
        <end position="67"/>
    </location>
</feature>
<evidence type="ECO:0000256" key="1">
    <source>
        <dbReference type="SAM" id="MobiDB-lite"/>
    </source>
</evidence>
<evidence type="ECO:0000313" key="3">
    <source>
        <dbReference type="Proteomes" id="UP000076512"/>
    </source>
</evidence>
<feature type="compositionally biased region" description="Low complexity" evidence="1">
    <location>
        <begin position="68"/>
        <end position="81"/>
    </location>
</feature>
<dbReference type="OrthoDB" id="4560576at2"/>
<reference evidence="2 3" key="1">
    <citation type="submission" date="2016-04" db="EMBL/GenBank/DDBJ databases">
        <authorList>
            <person name="Evans L.H."/>
            <person name="Alamgir A."/>
            <person name="Owens N."/>
            <person name="Weber N.D."/>
            <person name="Virtaneva K."/>
            <person name="Barbian K."/>
            <person name="Babar A."/>
            <person name="Rosenke K."/>
        </authorList>
    </citation>
    <scope>NUCLEOTIDE SEQUENCE [LARGE SCALE GENOMIC DNA]</scope>
    <source>
        <strain evidence="2 3">IFM 0406</strain>
    </source>
</reference>
<comment type="caution">
    <text evidence="2">The sequence shown here is derived from an EMBL/GenBank/DDBJ whole genome shotgun (WGS) entry which is preliminary data.</text>
</comment>
<accession>A0A164MH46</accession>
<dbReference type="SUPFAM" id="SSF69047">
    <property type="entry name" value="Hypothetical protein YjbJ"/>
    <property type="match status" value="1"/>
</dbReference>
<dbReference type="InterPro" id="IPR036629">
    <property type="entry name" value="YjbJ_sf"/>
</dbReference>
<gene>
    <name evidence="2" type="ORF">AWN90_32385</name>
</gene>
<dbReference type="RefSeq" id="WP_067590559.1">
    <property type="nucleotide sequence ID" value="NZ_JABMCZ010000001.1"/>
</dbReference>
<sequence length="81" mass="8983">MSEHEKSGIREGAEGLVEDVKGKAKEASGTVFGNEDLREEGRTQQEKAEAQREAAKKEAEAEKERAEAAAQEARQRNQQKQ</sequence>
<proteinExistence type="predicted"/>
<name>A0A164MH46_9NOCA</name>
<protein>
    <submittedName>
        <fullName evidence="2">General stress protein CsbD</fullName>
    </submittedName>
</protein>
<dbReference type="STRING" id="455432.AWN90_32385"/>
<dbReference type="EMBL" id="LWGR01000007">
    <property type="protein sequence ID" value="KZM73355.1"/>
    <property type="molecule type" value="Genomic_DNA"/>
</dbReference>
<organism evidence="2 3">
    <name type="scientific">Nocardia terpenica</name>
    <dbReference type="NCBI Taxonomy" id="455432"/>
    <lineage>
        <taxon>Bacteria</taxon>
        <taxon>Bacillati</taxon>
        <taxon>Actinomycetota</taxon>
        <taxon>Actinomycetes</taxon>
        <taxon>Mycobacteriales</taxon>
        <taxon>Nocardiaceae</taxon>
        <taxon>Nocardia</taxon>
    </lineage>
</organism>
<feature type="compositionally biased region" description="Basic and acidic residues" evidence="1">
    <location>
        <begin position="1"/>
        <end position="26"/>
    </location>
</feature>
<dbReference type="AlphaFoldDB" id="A0A164MH46"/>
<evidence type="ECO:0000313" key="2">
    <source>
        <dbReference type="EMBL" id="KZM73355.1"/>
    </source>
</evidence>
<keyword evidence="3" id="KW-1185">Reference proteome</keyword>
<feature type="region of interest" description="Disordered" evidence="1">
    <location>
        <begin position="1"/>
        <end position="81"/>
    </location>
</feature>